<reference evidence="1 2" key="1">
    <citation type="submission" date="2020-07" db="EMBL/GenBank/DDBJ databases">
        <authorList>
            <person name="Feng X."/>
        </authorList>
    </citation>
    <scope>NUCLEOTIDE SEQUENCE [LARGE SCALE GENOMIC DNA]</scope>
    <source>
        <strain evidence="1 2">JCM23202</strain>
    </source>
</reference>
<dbReference type="Gene3D" id="1.25.40.80">
    <property type="match status" value="1"/>
</dbReference>
<keyword evidence="1" id="KW-0456">Lyase</keyword>
<dbReference type="Gene3D" id="1.10.10.1710">
    <property type="entry name" value="Deoxyribodipyrimidine photolyase-related"/>
    <property type="match status" value="1"/>
</dbReference>
<organism evidence="1 2">
    <name type="scientific">Pelagicoccus albus</name>
    <dbReference type="NCBI Taxonomy" id="415222"/>
    <lineage>
        <taxon>Bacteria</taxon>
        <taxon>Pseudomonadati</taxon>
        <taxon>Verrucomicrobiota</taxon>
        <taxon>Opitutia</taxon>
        <taxon>Puniceicoccales</taxon>
        <taxon>Pelagicoccaceae</taxon>
        <taxon>Pelagicoccus</taxon>
    </lineage>
</organism>
<proteinExistence type="predicted"/>
<dbReference type="AlphaFoldDB" id="A0A7X1B5B7"/>
<evidence type="ECO:0000313" key="1">
    <source>
        <dbReference type="EMBL" id="MBC2605941.1"/>
    </source>
</evidence>
<dbReference type="Proteomes" id="UP000526501">
    <property type="component" value="Unassembled WGS sequence"/>
</dbReference>
<dbReference type="PANTHER" id="PTHR38657">
    <property type="entry name" value="SLR1343 PROTEIN"/>
    <property type="match status" value="1"/>
</dbReference>
<dbReference type="Gene3D" id="1.10.579.10">
    <property type="entry name" value="DNA Cyclobutane Dipyrimidine Photolyase, subunit A, domain 3"/>
    <property type="match status" value="1"/>
</dbReference>
<dbReference type="Gene3D" id="3.40.50.620">
    <property type="entry name" value="HUPs"/>
    <property type="match status" value="1"/>
</dbReference>
<sequence>MPNASRTRNLVLVLGDQLSDRLQTFAEFDRKQDKVFMAEVTGESRYVWSSKMRTTLFLVAMRRFAENLRGKGIDVLYRKLDDSKRFDSIGSALVTELEEGNWQKVLVTQPGEYRLIAEIESACEEAGVELVILEDDSFYCNASRFDEYAKGKKQLRMEYFYREMRREHSILMEDGEPAGGKWNFDSSNRKSFGKGGPEALFPRKRFKPGKVLEDVTRSMDTVFADHPGFSEDFDWPTTREEALEALSDFIDNNLAQFGAHQDAMWNGEPFLNHSLISSSLNLKLIDAREAVDAALEAYEKGRAPIESVEGFVRQILGWREYVRGIYWRYMPDYLDRNELGATNTLPKFYWDGSTDMSCMRDVITQTIKHGYAHHIQRLMVTGLYALLRGVDPKEVHGWYLAVYIDAVEWVELPNTLGMSQYADGGVMASKPYVASGKYIDKMSNYCSSCRYDPSLRSGKDACPFTVLYWDFLDRHKKILQSNSRMTMQLRNLDRLDAKELEKVRSQARELKSTK</sequence>
<dbReference type="Pfam" id="PF04244">
    <property type="entry name" value="DPRP"/>
    <property type="match status" value="1"/>
</dbReference>
<gene>
    <name evidence="1" type="ORF">H5P27_07780</name>
</gene>
<dbReference type="SUPFAM" id="SSF48173">
    <property type="entry name" value="Cryptochrome/photolyase FAD-binding domain"/>
    <property type="match status" value="1"/>
</dbReference>
<dbReference type="PANTHER" id="PTHR38657:SF1">
    <property type="entry name" value="SLR1343 PROTEIN"/>
    <property type="match status" value="1"/>
</dbReference>
<keyword evidence="2" id="KW-1185">Reference proteome</keyword>
<comment type="caution">
    <text evidence="1">The sequence shown here is derived from an EMBL/GenBank/DDBJ whole genome shotgun (WGS) entry which is preliminary data.</text>
</comment>
<dbReference type="InterPro" id="IPR007357">
    <property type="entry name" value="PhrB-like"/>
</dbReference>
<accession>A0A7X1B5B7</accession>
<dbReference type="EMBL" id="JACHVC010000007">
    <property type="protein sequence ID" value="MBC2605941.1"/>
    <property type="molecule type" value="Genomic_DNA"/>
</dbReference>
<dbReference type="GO" id="GO:0016829">
    <property type="term" value="F:lyase activity"/>
    <property type="evidence" value="ECO:0007669"/>
    <property type="project" value="UniProtKB-KW"/>
</dbReference>
<evidence type="ECO:0000313" key="2">
    <source>
        <dbReference type="Proteomes" id="UP000526501"/>
    </source>
</evidence>
<name>A0A7X1B5B7_9BACT</name>
<dbReference type="InterPro" id="IPR052551">
    <property type="entry name" value="UV-DNA_repair_photolyase"/>
</dbReference>
<protein>
    <submittedName>
        <fullName evidence="1">Cryptochrome/photolyase family protein</fullName>
    </submittedName>
</protein>
<dbReference type="InterPro" id="IPR036134">
    <property type="entry name" value="Crypto/Photolyase_FAD-like_sf"/>
</dbReference>
<dbReference type="RefSeq" id="WP_185659828.1">
    <property type="nucleotide sequence ID" value="NZ_CAWPOO010000007.1"/>
</dbReference>
<dbReference type="InterPro" id="IPR014729">
    <property type="entry name" value="Rossmann-like_a/b/a_fold"/>
</dbReference>